<reference evidence="6 7" key="1">
    <citation type="submission" date="2018-11" db="EMBL/GenBank/DDBJ databases">
        <title>Genome sequencing of Lautropia sp. KCOM 2505 (= ChDC F240).</title>
        <authorList>
            <person name="Kook J.-K."/>
            <person name="Park S.-N."/>
            <person name="Lim Y.K."/>
        </authorList>
    </citation>
    <scope>NUCLEOTIDE SEQUENCE [LARGE SCALE GENOMIC DNA]</scope>
    <source>
        <strain evidence="6 7">KCOM 2505</strain>
    </source>
</reference>
<dbReference type="RefSeq" id="WP_125096512.1">
    <property type="nucleotide sequence ID" value="NZ_RRUE01000002.1"/>
</dbReference>
<sequence length="136" mass="15893">MNREEKSLRIADCLEQMLESIRRIEKYTEDVYREDFLRDQLVQDGVLMQFCVLGEVSKNVMRVDSEFAEENAHVPWAAMYEFRNRIAHGFHAVDLEMVWEVATVELEDVHDAIGELRASLSISISSRDESTYDMGW</sequence>
<proteinExistence type="predicted"/>
<dbReference type="PANTHER" id="PTHR34139:SF1">
    <property type="entry name" value="RNASE MJ1380-RELATED"/>
    <property type="match status" value="1"/>
</dbReference>
<dbReference type="InterPro" id="IPR008201">
    <property type="entry name" value="HepT-like"/>
</dbReference>
<dbReference type="EMBL" id="RRUE01000002">
    <property type="protein sequence ID" value="RRN44317.1"/>
    <property type="molecule type" value="Genomic_DNA"/>
</dbReference>
<evidence type="ECO:0000256" key="1">
    <source>
        <dbReference type="ARBA" id="ARBA00022553"/>
    </source>
</evidence>
<keyword evidence="7" id="KW-1185">Reference proteome</keyword>
<dbReference type="Pfam" id="PF01934">
    <property type="entry name" value="HepT-like"/>
    <property type="match status" value="1"/>
</dbReference>
<keyword evidence="2" id="KW-1277">Toxin-antitoxin system</keyword>
<dbReference type="OrthoDB" id="4829434at2"/>
<keyword evidence="3" id="KW-0540">Nuclease</keyword>
<dbReference type="GO" id="GO:0110001">
    <property type="term" value="C:toxin-antitoxin complex"/>
    <property type="evidence" value="ECO:0007669"/>
    <property type="project" value="InterPro"/>
</dbReference>
<dbReference type="GO" id="GO:0000166">
    <property type="term" value="F:nucleotide binding"/>
    <property type="evidence" value="ECO:0007669"/>
    <property type="project" value="UniProtKB-KW"/>
</dbReference>
<gene>
    <name evidence="6" type="ORF">EHV23_13430</name>
</gene>
<comment type="caution">
    <text evidence="6">The sequence shown here is derived from an EMBL/GenBank/DDBJ whole genome shotgun (WGS) entry which is preliminary data.</text>
</comment>
<dbReference type="InterPro" id="IPR051813">
    <property type="entry name" value="HepT_RNase_toxin"/>
</dbReference>
<evidence type="ECO:0000313" key="7">
    <source>
        <dbReference type="Proteomes" id="UP000270261"/>
    </source>
</evidence>
<evidence type="ECO:0000256" key="3">
    <source>
        <dbReference type="ARBA" id="ARBA00022722"/>
    </source>
</evidence>
<keyword evidence="4" id="KW-0547">Nucleotide-binding</keyword>
<protein>
    <submittedName>
        <fullName evidence="6">DUF86 domain-containing protein</fullName>
    </submittedName>
</protein>
<dbReference type="AlphaFoldDB" id="A0A3R8MX38"/>
<organism evidence="6 7">
    <name type="scientific">Lautropia dentalis</name>
    <dbReference type="NCBI Taxonomy" id="2490857"/>
    <lineage>
        <taxon>Bacteria</taxon>
        <taxon>Pseudomonadati</taxon>
        <taxon>Pseudomonadota</taxon>
        <taxon>Betaproteobacteria</taxon>
        <taxon>Burkholderiales</taxon>
        <taxon>Burkholderiaceae</taxon>
        <taxon>Lautropia</taxon>
    </lineage>
</organism>
<dbReference type="GO" id="GO:0004540">
    <property type="term" value="F:RNA nuclease activity"/>
    <property type="evidence" value="ECO:0007669"/>
    <property type="project" value="InterPro"/>
</dbReference>
<accession>A0A3R8MX38</accession>
<name>A0A3R8MX38_9BURK</name>
<dbReference type="Proteomes" id="UP000270261">
    <property type="component" value="Unassembled WGS sequence"/>
</dbReference>
<evidence type="ECO:0000256" key="5">
    <source>
        <dbReference type="ARBA" id="ARBA00022801"/>
    </source>
</evidence>
<evidence type="ECO:0000256" key="2">
    <source>
        <dbReference type="ARBA" id="ARBA00022649"/>
    </source>
</evidence>
<dbReference type="PANTHER" id="PTHR34139">
    <property type="entry name" value="UPF0331 PROTEIN MJ0127"/>
    <property type="match status" value="1"/>
</dbReference>
<keyword evidence="1" id="KW-0597">Phosphoprotein</keyword>
<evidence type="ECO:0000256" key="4">
    <source>
        <dbReference type="ARBA" id="ARBA00022741"/>
    </source>
</evidence>
<keyword evidence="5" id="KW-0378">Hydrolase</keyword>
<evidence type="ECO:0000313" key="6">
    <source>
        <dbReference type="EMBL" id="RRN44317.1"/>
    </source>
</evidence>
<dbReference type="GO" id="GO:0016787">
    <property type="term" value="F:hydrolase activity"/>
    <property type="evidence" value="ECO:0007669"/>
    <property type="project" value="UniProtKB-KW"/>
</dbReference>